<organism evidence="3 4">
    <name type="scientific">Bursaphelenchus xylophilus</name>
    <name type="common">Pinewood nematode worm</name>
    <name type="synonym">Aphelenchoides xylophilus</name>
    <dbReference type="NCBI Taxonomy" id="6326"/>
    <lineage>
        <taxon>Eukaryota</taxon>
        <taxon>Metazoa</taxon>
        <taxon>Ecdysozoa</taxon>
        <taxon>Nematoda</taxon>
        <taxon>Chromadorea</taxon>
        <taxon>Rhabditida</taxon>
        <taxon>Tylenchina</taxon>
        <taxon>Tylenchomorpha</taxon>
        <taxon>Aphelenchoidea</taxon>
        <taxon>Aphelenchoididae</taxon>
        <taxon>Bursaphelenchus</taxon>
    </lineage>
</organism>
<feature type="region of interest" description="Disordered" evidence="1">
    <location>
        <begin position="162"/>
        <end position="237"/>
    </location>
</feature>
<feature type="compositionally biased region" description="Basic residues" evidence="1">
    <location>
        <begin position="197"/>
        <end position="212"/>
    </location>
</feature>
<feature type="compositionally biased region" description="Basic and acidic residues" evidence="1">
    <location>
        <begin position="20"/>
        <end position="37"/>
    </location>
</feature>
<dbReference type="AlphaFoldDB" id="A0A1I7RHM5"/>
<evidence type="ECO:0000313" key="4">
    <source>
        <dbReference type="WBParaSite" id="BXY_0020300.1"/>
    </source>
</evidence>
<dbReference type="InterPro" id="IPR019844">
    <property type="entry name" value="CSD_CS"/>
</dbReference>
<feature type="compositionally biased region" description="Basic and acidic residues" evidence="1">
    <location>
        <begin position="213"/>
        <end position="237"/>
    </location>
</feature>
<dbReference type="InterPro" id="IPR012340">
    <property type="entry name" value="NA-bd_OB-fold"/>
</dbReference>
<dbReference type="WBParaSite" id="BXY_0020300.1">
    <property type="protein sequence ID" value="BXY_0020300.1"/>
    <property type="gene ID" value="BXY_0020300"/>
</dbReference>
<dbReference type="PROSITE" id="PS51857">
    <property type="entry name" value="CSD_2"/>
    <property type="match status" value="1"/>
</dbReference>
<dbReference type="InterPro" id="IPR011129">
    <property type="entry name" value="CSD"/>
</dbReference>
<dbReference type="Proteomes" id="UP000095284">
    <property type="component" value="Unplaced"/>
</dbReference>
<dbReference type="Gene3D" id="2.40.50.140">
    <property type="entry name" value="Nucleic acid-binding proteins"/>
    <property type="match status" value="1"/>
</dbReference>
<name>A0A1I7RHM5_BURXY</name>
<reference evidence="4" key="1">
    <citation type="submission" date="2016-11" db="UniProtKB">
        <authorList>
            <consortium name="WormBaseParasite"/>
        </authorList>
    </citation>
    <scope>IDENTIFICATION</scope>
</reference>
<dbReference type="GO" id="GO:0003676">
    <property type="term" value="F:nucleic acid binding"/>
    <property type="evidence" value="ECO:0007669"/>
    <property type="project" value="InterPro"/>
</dbReference>
<dbReference type="InterPro" id="IPR050181">
    <property type="entry name" value="Cold_shock_domain"/>
</dbReference>
<sequence length="237" mass="26788">MGIVSEILRSFTLRGQTIDPRPKMADEKKIELNEKGDNPISQNESEAEPKEKPQLSTVVDESDPKKVVLRGVKGTVKWFSISKGFGFIRRHDNDKDIFVHSTAIVQRDDRRWKYALTAELEVEFDVISGFKGPKAQAVTLPGGEPVEAIRLYERFSRFKGGRRRSKSENASEGDKTDSSRRRYVSDGGESSEENKKKSAGKRKPFSGRRVRKTKEDKSASDDKKQIQAEEKQAELVA</sequence>
<proteinExistence type="predicted"/>
<protein>
    <submittedName>
        <fullName evidence="4">CSD_1 domain-containing protein</fullName>
    </submittedName>
</protein>
<accession>A0A1I7RHM5</accession>
<feature type="domain" description="CSD" evidence="2">
    <location>
        <begin position="71"/>
        <end position="140"/>
    </location>
</feature>
<dbReference type="CDD" id="cd04458">
    <property type="entry name" value="CSP_CDS"/>
    <property type="match status" value="1"/>
</dbReference>
<dbReference type="eggNOG" id="KOG3070">
    <property type="taxonomic scope" value="Eukaryota"/>
</dbReference>
<evidence type="ECO:0000259" key="2">
    <source>
        <dbReference type="PROSITE" id="PS51857"/>
    </source>
</evidence>
<dbReference type="PROSITE" id="PS00352">
    <property type="entry name" value="CSD_1"/>
    <property type="match status" value="1"/>
</dbReference>
<dbReference type="SMART" id="SM00357">
    <property type="entry name" value="CSP"/>
    <property type="match status" value="1"/>
</dbReference>
<dbReference type="InterPro" id="IPR002059">
    <property type="entry name" value="CSP_DNA-bd"/>
</dbReference>
<feature type="compositionally biased region" description="Basic and acidic residues" evidence="1">
    <location>
        <begin position="166"/>
        <end position="184"/>
    </location>
</feature>
<dbReference type="SUPFAM" id="SSF50249">
    <property type="entry name" value="Nucleic acid-binding proteins"/>
    <property type="match status" value="1"/>
</dbReference>
<evidence type="ECO:0000256" key="1">
    <source>
        <dbReference type="SAM" id="MobiDB-lite"/>
    </source>
</evidence>
<evidence type="ECO:0000313" key="3">
    <source>
        <dbReference type="Proteomes" id="UP000095284"/>
    </source>
</evidence>
<feature type="region of interest" description="Disordered" evidence="1">
    <location>
        <begin position="18"/>
        <end position="59"/>
    </location>
</feature>
<dbReference type="PRINTS" id="PR00050">
    <property type="entry name" value="COLDSHOCK"/>
</dbReference>
<dbReference type="Pfam" id="PF00313">
    <property type="entry name" value="CSD"/>
    <property type="match status" value="1"/>
</dbReference>
<dbReference type="PANTHER" id="PTHR11544">
    <property type="entry name" value="COLD SHOCK DOMAIN CONTAINING PROTEINS"/>
    <property type="match status" value="1"/>
</dbReference>